<sequence>MSWSNVFLSAHFLLTLGIALRVIYARRSSSAALAWLTLLFAFPFVGVAAYLLIGEPKLGRLRAARRAELQAFHDEFADRFLPPEAAPVADIRFSQLARFVQDRAGYAPTGDNGVRLLADTDEILQAFVDDIDAAQHCCLLEFYIVEGSGRVEAVLDALMRAADRGVRCQLLADSLGSQGFWLSDWPERLREAGVEVTPALPFGLISSLWVRADLRNHRKILVADYRIAYTGSYNLVDPKLFKQGAGVGEWVDAVLRCEGVAAQELAAVFYGDWAVENAHNLNATLEYLSGYLSGYLSSTPERFAGSGTEIVQVLPSHPGGDTSLVYDVLANALNVAQESVIISTPYFVPDEALLNTLTMTAQRGVEVTLILPRRNDSRLVRYASSAYYQPLLDAGVRLKTYGGGLLHTKAVVVDNRFALFGTVNMDMRSFYLNLEVSLALYSPDTVAAVAALLQGYLKDCEEVELKKWQQRPRIRRFVERCVRLASPLL</sequence>
<accession>A0A1B6W0W6</accession>
<keyword evidence="3" id="KW-0444">Lipid biosynthesis</keyword>
<dbReference type="SMART" id="SM00155">
    <property type="entry name" value="PLDc"/>
    <property type="match status" value="2"/>
</dbReference>
<dbReference type="PANTHER" id="PTHR21248:SF22">
    <property type="entry name" value="PHOSPHOLIPASE D"/>
    <property type="match status" value="1"/>
</dbReference>
<dbReference type="STRING" id="1795832.A7Q00_01670"/>
<dbReference type="OrthoDB" id="9762009at2"/>
<dbReference type="Pfam" id="PF13396">
    <property type="entry name" value="PLDc_N"/>
    <property type="match status" value="1"/>
</dbReference>
<dbReference type="EC" id="2.7.8.-" evidence="12"/>
<organism evidence="15 16">
    <name type="scientific">Eikenella halliae</name>
    <dbReference type="NCBI Taxonomy" id="1795832"/>
    <lineage>
        <taxon>Bacteria</taxon>
        <taxon>Pseudomonadati</taxon>
        <taxon>Pseudomonadota</taxon>
        <taxon>Betaproteobacteria</taxon>
        <taxon>Neisseriales</taxon>
        <taxon>Neisseriaceae</taxon>
        <taxon>Eikenella</taxon>
    </lineage>
</organism>
<evidence type="ECO:0000259" key="14">
    <source>
        <dbReference type="PROSITE" id="PS50035"/>
    </source>
</evidence>
<dbReference type="Proteomes" id="UP000077726">
    <property type="component" value="Unassembled WGS sequence"/>
</dbReference>
<evidence type="ECO:0000256" key="1">
    <source>
        <dbReference type="ARBA" id="ARBA00004651"/>
    </source>
</evidence>
<evidence type="ECO:0000256" key="4">
    <source>
        <dbReference type="ARBA" id="ARBA00022679"/>
    </source>
</evidence>
<dbReference type="PROSITE" id="PS50035">
    <property type="entry name" value="PLD"/>
    <property type="match status" value="2"/>
</dbReference>
<reference evidence="16" key="1">
    <citation type="submission" date="2016-05" db="EMBL/GenBank/DDBJ databases">
        <title>Draft genome of Corynebacterium afermentans subsp. afermentans LCDC 88199T.</title>
        <authorList>
            <person name="Bernier A.-M."/>
            <person name="Bernard K."/>
        </authorList>
    </citation>
    <scope>NUCLEOTIDE SEQUENCE [LARGE SCALE GENOMIC DNA]</scope>
    <source>
        <strain evidence="16">NML130454</strain>
    </source>
</reference>
<keyword evidence="8" id="KW-0443">Lipid metabolism</keyword>
<dbReference type="Pfam" id="PF13091">
    <property type="entry name" value="PLDc_2"/>
    <property type="match status" value="2"/>
</dbReference>
<dbReference type="InterPro" id="IPR001736">
    <property type="entry name" value="PLipase_D/transphosphatidylase"/>
</dbReference>
<evidence type="ECO:0000256" key="12">
    <source>
        <dbReference type="NCBIfam" id="TIGR04265"/>
    </source>
</evidence>
<keyword evidence="7 13" id="KW-1133">Transmembrane helix</keyword>
<evidence type="ECO:0000256" key="9">
    <source>
        <dbReference type="ARBA" id="ARBA00023136"/>
    </source>
</evidence>
<dbReference type="AlphaFoldDB" id="A0A1B6W0W6"/>
<comment type="caution">
    <text evidence="15">The sequence shown here is derived from an EMBL/GenBank/DDBJ whole genome shotgun (WGS) entry which is preliminary data.</text>
</comment>
<dbReference type="InterPro" id="IPR025202">
    <property type="entry name" value="PLD-like_dom"/>
</dbReference>
<feature type="transmembrane region" description="Helical" evidence="13">
    <location>
        <begin position="31"/>
        <end position="53"/>
    </location>
</feature>
<name>A0A1B6W0W6_9NEIS</name>
<dbReference type="NCBIfam" id="TIGR04265">
    <property type="entry name" value="bac_cardiolipin"/>
    <property type="match status" value="1"/>
</dbReference>
<evidence type="ECO:0000256" key="11">
    <source>
        <dbReference type="ARBA" id="ARBA00023264"/>
    </source>
</evidence>
<dbReference type="RefSeq" id="WP_064088916.1">
    <property type="nucleotide sequence ID" value="NZ_LXSQ01000006.1"/>
</dbReference>
<evidence type="ECO:0000256" key="3">
    <source>
        <dbReference type="ARBA" id="ARBA00022516"/>
    </source>
</evidence>
<dbReference type="SUPFAM" id="SSF56024">
    <property type="entry name" value="Phospholipase D/nuclease"/>
    <property type="match status" value="2"/>
</dbReference>
<keyword evidence="2" id="KW-1003">Cell membrane</keyword>
<evidence type="ECO:0000313" key="15">
    <source>
        <dbReference type="EMBL" id="OAM44285.1"/>
    </source>
</evidence>
<comment type="subcellular location">
    <subcellularLocation>
        <location evidence="1">Cell membrane</location>
        <topology evidence="1">Multi-pass membrane protein</topology>
    </subcellularLocation>
</comment>
<evidence type="ECO:0000256" key="7">
    <source>
        <dbReference type="ARBA" id="ARBA00022989"/>
    </source>
</evidence>
<keyword evidence="16" id="KW-1185">Reference proteome</keyword>
<dbReference type="GO" id="GO:0032049">
    <property type="term" value="P:cardiolipin biosynthetic process"/>
    <property type="evidence" value="ECO:0007669"/>
    <property type="project" value="UniProtKB-UniRule"/>
</dbReference>
<evidence type="ECO:0000256" key="8">
    <source>
        <dbReference type="ARBA" id="ARBA00023098"/>
    </source>
</evidence>
<evidence type="ECO:0000313" key="16">
    <source>
        <dbReference type="Proteomes" id="UP000077726"/>
    </source>
</evidence>
<keyword evidence="5 13" id="KW-0812">Transmembrane</keyword>
<keyword evidence="6" id="KW-0677">Repeat</keyword>
<gene>
    <name evidence="15" type="ORF">A7Q00_01670</name>
</gene>
<evidence type="ECO:0000256" key="2">
    <source>
        <dbReference type="ARBA" id="ARBA00022475"/>
    </source>
</evidence>
<dbReference type="GO" id="GO:0008808">
    <property type="term" value="F:cardiolipin synthase activity"/>
    <property type="evidence" value="ECO:0007669"/>
    <property type="project" value="UniProtKB-UniRule"/>
</dbReference>
<proteinExistence type="predicted"/>
<feature type="domain" description="PLD phosphodiesterase" evidence="14">
    <location>
        <begin position="402"/>
        <end position="429"/>
    </location>
</feature>
<evidence type="ECO:0000256" key="6">
    <source>
        <dbReference type="ARBA" id="ARBA00022737"/>
    </source>
</evidence>
<keyword evidence="11" id="KW-1208">Phospholipid metabolism</keyword>
<keyword evidence="4" id="KW-0808">Transferase</keyword>
<keyword evidence="10" id="KW-0594">Phospholipid biosynthesis</keyword>
<keyword evidence="9 13" id="KW-0472">Membrane</keyword>
<dbReference type="EMBL" id="LXSQ01000006">
    <property type="protein sequence ID" value="OAM44285.1"/>
    <property type="molecule type" value="Genomic_DNA"/>
</dbReference>
<feature type="domain" description="PLD phosphodiesterase" evidence="14">
    <location>
        <begin position="212"/>
        <end position="239"/>
    </location>
</feature>
<dbReference type="Gene3D" id="3.30.870.10">
    <property type="entry name" value="Endonuclease Chain A"/>
    <property type="match status" value="2"/>
</dbReference>
<dbReference type="InterPro" id="IPR022924">
    <property type="entry name" value="Cardiolipin_synthase"/>
</dbReference>
<evidence type="ECO:0000256" key="13">
    <source>
        <dbReference type="SAM" id="Phobius"/>
    </source>
</evidence>
<evidence type="ECO:0000256" key="5">
    <source>
        <dbReference type="ARBA" id="ARBA00022692"/>
    </source>
</evidence>
<dbReference type="PANTHER" id="PTHR21248">
    <property type="entry name" value="CARDIOLIPIN SYNTHASE"/>
    <property type="match status" value="1"/>
</dbReference>
<dbReference type="InterPro" id="IPR027379">
    <property type="entry name" value="CLS_N"/>
</dbReference>
<evidence type="ECO:0000256" key="10">
    <source>
        <dbReference type="ARBA" id="ARBA00023209"/>
    </source>
</evidence>
<dbReference type="GO" id="GO:0005886">
    <property type="term" value="C:plasma membrane"/>
    <property type="evidence" value="ECO:0007669"/>
    <property type="project" value="UniProtKB-SubCell"/>
</dbReference>
<protein>
    <recommendedName>
        <fullName evidence="12">Cardiolipin synthase</fullName>
        <ecNumber evidence="12">2.7.8.-</ecNumber>
    </recommendedName>
</protein>